<protein>
    <submittedName>
        <fullName evidence="1">Uncharacterized protein</fullName>
    </submittedName>
</protein>
<evidence type="ECO:0000313" key="2">
    <source>
        <dbReference type="Proteomes" id="UP000198500"/>
    </source>
</evidence>
<organism evidence="1 2">
    <name type="scientific">Aidingimonas halophila</name>
    <dbReference type="NCBI Taxonomy" id="574349"/>
    <lineage>
        <taxon>Bacteria</taxon>
        <taxon>Pseudomonadati</taxon>
        <taxon>Pseudomonadota</taxon>
        <taxon>Gammaproteobacteria</taxon>
        <taxon>Oceanospirillales</taxon>
        <taxon>Halomonadaceae</taxon>
        <taxon>Aidingimonas</taxon>
    </lineage>
</organism>
<gene>
    <name evidence="1" type="ORF">SAMN05443545_1101</name>
</gene>
<reference evidence="1 2" key="1">
    <citation type="submission" date="2016-10" db="EMBL/GenBank/DDBJ databases">
        <authorList>
            <person name="de Groot N.N."/>
        </authorList>
    </citation>
    <scope>NUCLEOTIDE SEQUENCE [LARGE SCALE GENOMIC DNA]</scope>
    <source>
        <strain evidence="1 2">DSM 19219</strain>
    </source>
</reference>
<keyword evidence="2" id="KW-1185">Reference proteome</keyword>
<name>A0A1H3GNJ8_9GAMM</name>
<evidence type="ECO:0000313" key="1">
    <source>
        <dbReference type="EMBL" id="SDY04620.1"/>
    </source>
</evidence>
<dbReference type="EMBL" id="FNNI01000010">
    <property type="protein sequence ID" value="SDY04620.1"/>
    <property type="molecule type" value="Genomic_DNA"/>
</dbReference>
<dbReference type="AlphaFoldDB" id="A0A1H3GNJ8"/>
<proteinExistence type="predicted"/>
<sequence>MVCLDGYFRPKADTKNFSIPLHGFLKLLINYCTKFEDLKSMEKEKTYNLPLQTLPSLEYSHHFQDLVELNEYLSLKGIRLKNTRIERYLDYFSLVLEEDSDPWRVFKNSLTGPFESPLDWELYVLREVHELMWILRGLKCKEPLGGDEKLELMIGGSDFAALDKDSDSRNAQFELRIASYFLQYGCHVDLTTETDVIAVSKKEAFYIECKRIASSKQLSKRIRDAEVQLQKRMPAKRDGRNVFGCVAADVTKVAYKHNGLTFAFTSDHAKDTIQKDLKKVVSHLEAKSDFGMKKRIFNYWFQIHIPSLVSHPTSVSTRFSSFHKLKERANRKEIRAAKNFCEIFETASLNPDRREIPPRQLKPRTRYHIPAGAVYSFDDNVVYSVFKEKESKKWPMETRLAVLEVGDDVHHFHVADLEMVLPEIKKSIHENGYEKLEEIALVMIAIMFAQRFPYE</sequence>
<accession>A0A1H3GNJ8</accession>
<dbReference type="Proteomes" id="UP000198500">
    <property type="component" value="Unassembled WGS sequence"/>
</dbReference>